<dbReference type="CDD" id="cd01673">
    <property type="entry name" value="dNK"/>
    <property type="match status" value="2"/>
</dbReference>
<dbReference type="Pfam" id="PF01712">
    <property type="entry name" value="dNK"/>
    <property type="match status" value="1"/>
</dbReference>
<dbReference type="Proteomes" id="UP000663891">
    <property type="component" value="Unassembled WGS sequence"/>
</dbReference>
<dbReference type="OrthoDB" id="567086at2759"/>
<dbReference type="GO" id="GO:0005739">
    <property type="term" value="C:mitochondrion"/>
    <property type="evidence" value="ECO:0007669"/>
    <property type="project" value="TreeGrafter"/>
</dbReference>
<dbReference type="PANTHER" id="PTHR10513">
    <property type="entry name" value="DEOXYNUCLEOSIDE KINASE"/>
    <property type="match status" value="1"/>
</dbReference>
<dbReference type="EMBL" id="CAJNON010000061">
    <property type="protein sequence ID" value="CAF0894535.1"/>
    <property type="molecule type" value="Genomic_DNA"/>
</dbReference>
<evidence type="ECO:0000313" key="2">
    <source>
        <dbReference type="EMBL" id="CAF0894535.1"/>
    </source>
</evidence>
<dbReference type="InterPro" id="IPR050566">
    <property type="entry name" value="Deoxyribonucleoside_kinase"/>
</dbReference>
<proteinExistence type="predicted"/>
<dbReference type="InterPro" id="IPR027417">
    <property type="entry name" value="P-loop_NTPase"/>
</dbReference>
<dbReference type="Gene3D" id="3.40.50.300">
    <property type="entry name" value="P-loop containing nucleotide triphosphate hydrolases"/>
    <property type="match status" value="2"/>
</dbReference>
<gene>
    <name evidence="2" type="ORF">VCS650_LOCUS8961</name>
</gene>
<evidence type="ECO:0000313" key="3">
    <source>
        <dbReference type="Proteomes" id="UP000663891"/>
    </source>
</evidence>
<organism evidence="2 3">
    <name type="scientific">Adineta steineri</name>
    <dbReference type="NCBI Taxonomy" id="433720"/>
    <lineage>
        <taxon>Eukaryota</taxon>
        <taxon>Metazoa</taxon>
        <taxon>Spiralia</taxon>
        <taxon>Gnathifera</taxon>
        <taxon>Rotifera</taxon>
        <taxon>Eurotatoria</taxon>
        <taxon>Bdelloidea</taxon>
        <taxon>Adinetida</taxon>
        <taxon>Adinetidae</taxon>
        <taxon>Adineta</taxon>
    </lineage>
</organism>
<reference evidence="2" key="1">
    <citation type="submission" date="2021-02" db="EMBL/GenBank/DDBJ databases">
        <authorList>
            <person name="Nowell W R."/>
        </authorList>
    </citation>
    <scope>NUCLEOTIDE SEQUENCE</scope>
</reference>
<dbReference type="AlphaFoldDB" id="A0A813Z767"/>
<dbReference type="GO" id="GO:0019136">
    <property type="term" value="F:deoxynucleoside kinase activity"/>
    <property type="evidence" value="ECO:0007669"/>
    <property type="project" value="TreeGrafter"/>
</dbReference>
<sequence length="376" mass="43828">MSSPKKNKKKFTIAVEGNIGSGKSTVLSCLEKSPLCDVIPEPIESWTNHKGHNILAMFYDDPHRWAFVFETNALMTLAKLHTQLAKAPVKVMERSIHSARYCFIENLHRSNVLQDVEYQILDDYFEMLISNEACKLDLIIYLRATPKTCLERIRARNRPEETTIDLNYLTTLHRRHEEWLIPRAYGDTPSPPVLIVDANQNKERVYSDTNNHAMFYDDPHRWAFVFETNALMTLAKLHTQLAKAPVKVMERSIHSARYCFIENLHRSNVLQDVEYQILDDYFEMLISNEACKLDLIIYLRATPKTCLERIRARNRPEETTIDLNYLTTLHRRHEEWLIPRTYGDTPSPPVLIVDANQNKERVYSDTNNHVINLISC</sequence>
<dbReference type="InterPro" id="IPR031314">
    <property type="entry name" value="DNK_dom"/>
</dbReference>
<comment type="caution">
    <text evidence="2">The sequence shown here is derived from an EMBL/GenBank/DDBJ whole genome shotgun (WGS) entry which is preliminary data.</text>
</comment>
<name>A0A813Z767_9BILA</name>
<evidence type="ECO:0000259" key="1">
    <source>
        <dbReference type="Pfam" id="PF01712"/>
    </source>
</evidence>
<accession>A0A813Z767</accession>
<dbReference type="SUPFAM" id="SSF52540">
    <property type="entry name" value="P-loop containing nucleoside triphosphate hydrolases"/>
    <property type="match status" value="2"/>
</dbReference>
<protein>
    <recommendedName>
        <fullName evidence="1">Deoxynucleoside kinase domain-containing protein</fullName>
    </recommendedName>
</protein>
<feature type="domain" description="Deoxynucleoside kinase" evidence="1">
    <location>
        <begin position="13"/>
        <end position="205"/>
    </location>
</feature>
<dbReference type="PANTHER" id="PTHR10513:SF24">
    <property type="entry name" value="THYMIDINE KINASE 2, MITOCHONDRIAL"/>
    <property type="match status" value="1"/>
</dbReference>